<reference evidence="2" key="1">
    <citation type="submission" date="2019-08" db="EMBL/GenBank/DDBJ databases">
        <authorList>
            <person name="Kucharzyk K."/>
            <person name="Murdoch R.W."/>
            <person name="Higgins S."/>
            <person name="Loffler F."/>
        </authorList>
    </citation>
    <scope>NUCLEOTIDE SEQUENCE</scope>
</reference>
<evidence type="ECO:0000313" key="2">
    <source>
        <dbReference type="EMBL" id="MPN03591.1"/>
    </source>
</evidence>
<evidence type="ECO:0000256" key="1">
    <source>
        <dbReference type="SAM" id="MobiDB-lite"/>
    </source>
</evidence>
<sequence>MDRRRDTGDIADADSRGERGGQSLVVRDIARLTVGIMTPQQCKLQRRDELGELHPTQADRQPDARAEQ</sequence>
<proteinExistence type="predicted"/>
<protein>
    <submittedName>
        <fullName evidence="2">Uncharacterized protein</fullName>
    </submittedName>
</protein>
<comment type="caution">
    <text evidence="2">The sequence shown here is derived from an EMBL/GenBank/DDBJ whole genome shotgun (WGS) entry which is preliminary data.</text>
</comment>
<dbReference type="EMBL" id="VSSQ01049515">
    <property type="protein sequence ID" value="MPN03591.1"/>
    <property type="molecule type" value="Genomic_DNA"/>
</dbReference>
<gene>
    <name evidence="2" type="ORF">SDC9_150822</name>
</gene>
<feature type="region of interest" description="Disordered" evidence="1">
    <location>
        <begin position="45"/>
        <end position="68"/>
    </location>
</feature>
<feature type="compositionally biased region" description="Basic and acidic residues" evidence="1">
    <location>
        <begin position="1"/>
        <end position="19"/>
    </location>
</feature>
<dbReference type="AlphaFoldDB" id="A0A645ENK8"/>
<name>A0A645ENK8_9ZZZZ</name>
<feature type="region of interest" description="Disordered" evidence="1">
    <location>
        <begin position="1"/>
        <end position="21"/>
    </location>
</feature>
<organism evidence="2">
    <name type="scientific">bioreactor metagenome</name>
    <dbReference type="NCBI Taxonomy" id="1076179"/>
    <lineage>
        <taxon>unclassified sequences</taxon>
        <taxon>metagenomes</taxon>
        <taxon>ecological metagenomes</taxon>
    </lineage>
</organism>
<accession>A0A645ENK8</accession>